<feature type="domain" description="AAA+ ATPase" evidence="2">
    <location>
        <begin position="296"/>
        <end position="481"/>
    </location>
</feature>
<dbReference type="InterPro" id="IPR011704">
    <property type="entry name" value="ATPase_dyneun-rel_AAA"/>
</dbReference>
<protein>
    <submittedName>
        <fullName evidence="3">5-methylcytosine-specific restriction enzyme B</fullName>
    </submittedName>
</protein>
<dbReference type="Gene3D" id="3.40.50.300">
    <property type="entry name" value="P-loop containing nucleotide triphosphate hydrolases"/>
    <property type="match status" value="1"/>
</dbReference>
<dbReference type="SMART" id="SM00382">
    <property type="entry name" value="AAA"/>
    <property type="match status" value="1"/>
</dbReference>
<dbReference type="PANTHER" id="PTHR37291">
    <property type="entry name" value="5-METHYLCYTOSINE-SPECIFIC RESTRICTION ENZYME B"/>
    <property type="match status" value="1"/>
</dbReference>
<accession>A0A1N7GUV6</accession>
<evidence type="ECO:0000256" key="1">
    <source>
        <dbReference type="SAM" id="MobiDB-lite"/>
    </source>
</evidence>
<feature type="region of interest" description="Disordered" evidence="1">
    <location>
        <begin position="264"/>
        <end position="286"/>
    </location>
</feature>
<dbReference type="InterPro" id="IPR052934">
    <property type="entry name" value="Methyl-DNA_Rec/Restrict_Enz"/>
</dbReference>
<reference evidence="4" key="1">
    <citation type="submission" date="2017-01" db="EMBL/GenBank/DDBJ databases">
        <authorList>
            <person name="Varghese N."/>
            <person name="Submissions S."/>
        </authorList>
    </citation>
    <scope>NUCLEOTIDE SEQUENCE [LARGE SCALE GENOMIC DNA]</scope>
    <source>
        <strain evidence="4">type strain: HArc-</strain>
    </source>
</reference>
<dbReference type="STRING" id="308853.SAMN05421752_115112"/>
<evidence type="ECO:0000313" key="3">
    <source>
        <dbReference type="EMBL" id="SIS16238.1"/>
    </source>
</evidence>
<name>A0A1N7GUV6_9EURY</name>
<organism evidence="3 4">
    <name type="scientific">Natronorubrum thiooxidans</name>
    <dbReference type="NCBI Taxonomy" id="308853"/>
    <lineage>
        <taxon>Archaea</taxon>
        <taxon>Methanobacteriati</taxon>
        <taxon>Methanobacteriota</taxon>
        <taxon>Stenosarchaea group</taxon>
        <taxon>Halobacteria</taxon>
        <taxon>Halobacteriales</taxon>
        <taxon>Natrialbaceae</taxon>
        <taxon>Natronorubrum</taxon>
    </lineage>
</organism>
<dbReference type="AlphaFoldDB" id="A0A1N7GUV6"/>
<evidence type="ECO:0000259" key="2">
    <source>
        <dbReference type="SMART" id="SM00382"/>
    </source>
</evidence>
<dbReference type="EMBL" id="FTNR01000015">
    <property type="protein sequence ID" value="SIS16238.1"/>
    <property type="molecule type" value="Genomic_DNA"/>
</dbReference>
<gene>
    <name evidence="3" type="ORF">SAMN05421752_115112</name>
</gene>
<evidence type="ECO:0000313" key="4">
    <source>
        <dbReference type="Proteomes" id="UP000185936"/>
    </source>
</evidence>
<keyword evidence="4" id="KW-1185">Reference proteome</keyword>
<dbReference type="SUPFAM" id="SSF52540">
    <property type="entry name" value="P-loop containing nucleoside triphosphate hydrolases"/>
    <property type="match status" value="1"/>
</dbReference>
<dbReference type="InterPro" id="IPR003593">
    <property type="entry name" value="AAA+_ATPase"/>
</dbReference>
<dbReference type="GO" id="GO:0016887">
    <property type="term" value="F:ATP hydrolysis activity"/>
    <property type="evidence" value="ECO:0007669"/>
    <property type="project" value="InterPro"/>
</dbReference>
<sequence length="631" mass="72139">MIKLNNSGIEAERWFILRVENSEYNDDPSEVYSFREGTPESLQLIEAEDCARFVYLKNNQFYAKGEIGAITSEEHDGATHYRVTIEEYDEIEPIALGAIENTLKTDFSDRNKITKINQEDYNTIVDDAKIQKEGPAYETVGDAYVDVRNRLQETNQEEWLIQQPADAVIGGWTDALEELEVEATLSWEAAAKLKQLVDLYKDFQPRLATLAVELRAGHLEDLSGSETLFVVLIRDLQQRCDFQMNFTAEKFKILNQGAYTIRFPDEGDTDPSETPSYIDPPEPPKEASRIERQLQKTKQLVFYGPPGTSKTYTAQRFAQWWVAQQDTIRATTDQIRTVTFHPSFSYEDFVEGLTAKSGADGSVEYSIQKGIFRDICEDAISAYEDSKSSKEVPRYVLIIDELNRGNLSQIFGELITILEADKRIDETNHTVTDLAHSGKPFSIPPNLYLIGTMNTADRSIALVDTAIRRRFRFLSFTPDYSLLLDKNGFDEDIDTAINALSPETELETALRALSILGIKQLNSRILESPDMDKGKQIGHTYLLNLEDETAIADTWQYEILPLLEEYYYSQFDRIREDLFAGEGEHLINWKTEEIRDFSPHELAIFLIKLTDQNIPELLRKQSSQINTNKHE</sequence>
<dbReference type="InterPro" id="IPR027417">
    <property type="entry name" value="P-loop_NTPase"/>
</dbReference>
<proteinExistence type="predicted"/>
<dbReference type="Proteomes" id="UP000185936">
    <property type="component" value="Unassembled WGS sequence"/>
</dbReference>
<dbReference type="GO" id="GO:0005524">
    <property type="term" value="F:ATP binding"/>
    <property type="evidence" value="ECO:0007669"/>
    <property type="project" value="InterPro"/>
</dbReference>
<dbReference type="PANTHER" id="PTHR37291:SF1">
    <property type="entry name" value="TYPE IV METHYL-DIRECTED RESTRICTION ENZYME ECOKMCRB SUBUNIT"/>
    <property type="match status" value="1"/>
</dbReference>
<dbReference type="Pfam" id="PF07728">
    <property type="entry name" value="AAA_5"/>
    <property type="match status" value="1"/>
</dbReference>